<proteinExistence type="predicted"/>
<dbReference type="KEGG" id="orp:MOP44_00085"/>
<evidence type="ECO:0000313" key="1">
    <source>
        <dbReference type="EMBL" id="UWZ84348.1"/>
    </source>
</evidence>
<reference evidence="1" key="1">
    <citation type="submission" date="2021-04" db="EMBL/GenBank/DDBJ databases">
        <title>Phylogenetic analysis of Acidobacteriaceae.</title>
        <authorList>
            <person name="Qiu L."/>
            <person name="Zhang Q."/>
        </authorList>
    </citation>
    <scope>NUCLEOTIDE SEQUENCE</scope>
    <source>
        <strain evidence="1">DSM 25168</strain>
    </source>
</reference>
<dbReference type="Proteomes" id="UP001059380">
    <property type="component" value="Chromosome"/>
</dbReference>
<dbReference type="RefSeq" id="WP_260793852.1">
    <property type="nucleotide sequence ID" value="NZ_CP093313.1"/>
</dbReference>
<organism evidence="1 2">
    <name type="scientific">Occallatibacter riparius</name>
    <dbReference type="NCBI Taxonomy" id="1002689"/>
    <lineage>
        <taxon>Bacteria</taxon>
        <taxon>Pseudomonadati</taxon>
        <taxon>Acidobacteriota</taxon>
        <taxon>Terriglobia</taxon>
        <taxon>Terriglobales</taxon>
        <taxon>Acidobacteriaceae</taxon>
        <taxon>Occallatibacter</taxon>
    </lineage>
</organism>
<keyword evidence="2" id="KW-1185">Reference proteome</keyword>
<gene>
    <name evidence="1" type="ORF">MOP44_00085</name>
</gene>
<name>A0A9J7BN83_9BACT</name>
<protein>
    <submittedName>
        <fullName evidence="1">Uncharacterized protein</fullName>
    </submittedName>
</protein>
<evidence type="ECO:0000313" key="2">
    <source>
        <dbReference type="Proteomes" id="UP001059380"/>
    </source>
</evidence>
<dbReference type="AlphaFoldDB" id="A0A9J7BN83"/>
<sequence length="75" mass="8703">MEEEVMYSRMYSRTQNENGTYNTRCLYCFMTVAFDVESDEELDRMEARHVCPEHALAELLAHNTQSTPTPPVGVR</sequence>
<dbReference type="EMBL" id="CP093313">
    <property type="protein sequence ID" value="UWZ84348.1"/>
    <property type="molecule type" value="Genomic_DNA"/>
</dbReference>
<accession>A0A9J7BN83</accession>